<dbReference type="PROSITE" id="PS50931">
    <property type="entry name" value="HTH_LYSR"/>
    <property type="match status" value="1"/>
</dbReference>
<evidence type="ECO:0000313" key="7">
    <source>
        <dbReference type="Proteomes" id="UP000605848"/>
    </source>
</evidence>
<keyword evidence="3" id="KW-0238">DNA-binding</keyword>
<dbReference type="SUPFAM" id="SSF46785">
    <property type="entry name" value="Winged helix' DNA-binding domain"/>
    <property type="match status" value="1"/>
</dbReference>
<dbReference type="Pfam" id="PF00126">
    <property type="entry name" value="HTH_1"/>
    <property type="match status" value="1"/>
</dbReference>
<dbReference type="EMBL" id="JAEQMY010000005">
    <property type="protein sequence ID" value="MBL0403333.1"/>
    <property type="molecule type" value="Genomic_DNA"/>
</dbReference>
<protein>
    <submittedName>
        <fullName evidence="6">LysR family transcriptional regulator</fullName>
    </submittedName>
</protein>
<reference evidence="6" key="1">
    <citation type="submission" date="2021-01" db="EMBL/GenBank/DDBJ databases">
        <title>Microvirga sp.</title>
        <authorList>
            <person name="Kim M.K."/>
        </authorList>
    </citation>
    <scope>NUCLEOTIDE SEQUENCE</scope>
    <source>
        <strain evidence="6">5420S-16</strain>
    </source>
</reference>
<evidence type="ECO:0000256" key="1">
    <source>
        <dbReference type="ARBA" id="ARBA00009437"/>
    </source>
</evidence>
<evidence type="ECO:0000259" key="5">
    <source>
        <dbReference type="PROSITE" id="PS50931"/>
    </source>
</evidence>
<dbReference type="PANTHER" id="PTHR30126:SF2">
    <property type="entry name" value="HTH-TYPE TRANSCRIPTIONAL REGULATOR YJIE"/>
    <property type="match status" value="1"/>
</dbReference>
<dbReference type="Gene3D" id="3.40.190.10">
    <property type="entry name" value="Periplasmic binding protein-like II"/>
    <property type="match status" value="2"/>
</dbReference>
<dbReference type="PRINTS" id="PR00039">
    <property type="entry name" value="HTHLYSR"/>
</dbReference>
<keyword evidence="4" id="KW-0804">Transcription</keyword>
<evidence type="ECO:0000256" key="4">
    <source>
        <dbReference type="ARBA" id="ARBA00023163"/>
    </source>
</evidence>
<dbReference type="InterPro" id="IPR036388">
    <property type="entry name" value="WH-like_DNA-bd_sf"/>
</dbReference>
<organism evidence="6 7">
    <name type="scientific">Microvirga aerilata</name>
    <dbReference type="NCBI Taxonomy" id="670292"/>
    <lineage>
        <taxon>Bacteria</taxon>
        <taxon>Pseudomonadati</taxon>
        <taxon>Pseudomonadota</taxon>
        <taxon>Alphaproteobacteria</taxon>
        <taxon>Hyphomicrobiales</taxon>
        <taxon>Methylobacteriaceae</taxon>
        <taxon>Microvirga</taxon>
    </lineage>
</organism>
<dbReference type="Pfam" id="PF03466">
    <property type="entry name" value="LysR_substrate"/>
    <property type="match status" value="1"/>
</dbReference>
<gene>
    <name evidence="6" type="ORF">JKG68_05095</name>
</gene>
<keyword evidence="7" id="KW-1185">Reference proteome</keyword>
<evidence type="ECO:0000313" key="6">
    <source>
        <dbReference type="EMBL" id="MBL0403333.1"/>
    </source>
</evidence>
<dbReference type="RefSeq" id="WP_202056530.1">
    <property type="nucleotide sequence ID" value="NZ_JAEQMY010000005.1"/>
</dbReference>
<dbReference type="Proteomes" id="UP000605848">
    <property type="component" value="Unassembled WGS sequence"/>
</dbReference>
<proteinExistence type="inferred from homology"/>
<dbReference type="Gene3D" id="1.10.10.10">
    <property type="entry name" value="Winged helix-like DNA-binding domain superfamily/Winged helix DNA-binding domain"/>
    <property type="match status" value="1"/>
</dbReference>
<evidence type="ECO:0000256" key="2">
    <source>
        <dbReference type="ARBA" id="ARBA00023015"/>
    </source>
</evidence>
<dbReference type="GO" id="GO:0000976">
    <property type="term" value="F:transcription cis-regulatory region binding"/>
    <property type="evidence" value="ECO:0007669"/>
    <property type="project" value="TreeGrafter"/>
</dbReference>
<dbReference type="GO" id="GO:0003700">
    <property type="term" value="F:DNA-binding transcription factor activity"/>
    <property type="evidence" value="ECO:0007669"/>
    <property type="project" value="InterPro"/>
</dbReference>
<feature type="domain" description="HTH lysR-type" evidence="5">
    <location>
        <begin position="3"/>
        <end position="60"/>
    </location>
</feature>
<comment type="similarity">
    <text evidence="1">Belongs to the LysR transcriptional regulatory family.</text>
</comment>
<dbReference type="AlphaFoldDB" id="A0A937CWC5"/>
<name>A0A937CWC5_9HYPH</name>
<dbReference type="PANTHER" id="PTHR30126">
    <property type="entry name" value="HTH-TYPE TRANSCRIPTIONAL REGULATOR"/>
    <property type="match status" value="1"/>
</dbReference>
<dbReference type="SUPFAM" id="SSF53850">
    <property type="entry name" value="Periplasmic binding protein-like II"/>
    <property type="match status" value="1"/>
</dbReference>
<sequence length="308" mass="33388">MDVELGWLKDFLAVIDAGGFSRAAEKRHVTQPALSRHIRALEQWLGTSLFERNTHTVVLTRAGAAFRPIAEDILHRVAAGRDRVLEEAHAATESLRFAVTNALSITFFPHWFRQVQAEATSSMNLQLVSANMASCERMLIDGEAQFLIAHHHVLAPTRLQSSRFQSVLIGKDLVVPVSAPDEADARKPRFALPGTLDAPLPHLTYHPGSGIGRIVAGSLAAKEQPASLQPGFIGPAVLLAEMAQSSAGVAWVIRSLVEAGLEAGRLVLAGGPEWNISVEVRLFRPRARLTSAAEAFWKHASSLSGRQT</sequence>
<dbReference type="InterPro" id="IPR005119">
    <property type="entry name" value="LysR_subst-bd"/>
</dbReference>
<dbReference type="FunFam" id="1.10.10.10:FF:000001">
    <property type="entry name" value="LysR family transcriptional regulator"/>
    <property type="match status" value="1"/>
</dbReference>
<accession>A0A937CWC5</accession>
<keyword evidence="2" id="KW-0805">Transcription regulation</keyword>
<dbReference type="InterPro" id="IPR000847">
    <property type="entry name" value="LysR_HTH_N"/>
</dbReference>
<evidence type="ECO:0000256" key="3">
    <source>
        <dbReference type="ARBA" id="ARBA00023125"/>
    </source>
</evidence>
<comment type="caution">
    <text evidence="6">The sequence shown here is derived from an EMBL/GenBank/DDBJ whole genome shotgun (WGS) entry which is preliminary data.</text>
</comment>
<dbReference type="InterPro" id="IPR036390">
    <property type="entry name" value="WH_DNA-bd_sf"/>
</dbReference>